<dbReference type="CDD" id="cd00347">
    <property type="entry name" value="Flavin_utilizing_monoxygenases"/>
    <property type="match status" value="1"/>
</dbReference>
<dbReference type="InterPro" id="IPR036661">
    <property type="entry name" value="Luciferase-like_sf"/>
</dbReference>
<dbReference type="InterPro" id="IPR050766">
    <property type="entry name" value="Bact_Lucif_Oxidored"/>
</dbReference>
<sequence>MGHDQRGRRDDTGTSVPESPRSPARVPLPPLSVLELAMVEDGTSAADGMAAVAATVRRAGELGFRRAWVAEHHGYQPVGSVAPPVLAAHLAATTPGIRIGSGGVLLPNHAPLVVAEQFATLAALHPGRIDLGVGRGPGTTDPATIRALRRGGEQATDAEYRADLVALLDYLAGAYGAPVLPGGDGTPEPWLLSSSVAGAELAAELGLPLAFGRHIRPGNTVEALTRYRELFRPSRWREEPYVIVSVETVCAPTDAEAAYLGRPAKLAMAAAVQGRGAEAVLLPPEKAAAETLPAALEERLDQMWATQAHGSPRTACGRLAAVAAETGADELMLSTPVYEPACRVRSLESVAEASVFPPAEHG</sequence>
<dbReference type="InterPro" id="IPR011251">
    <property type="entry name" value="Luciferase-like_dom"/>
</dbReference>
<proteinExistence type="predicted"/>
<evidence type="ECO:0000313" key="5">
    <source>
        <dbReference type="Proteomes" id="UP000603904"/>
    </source>
</evidence>
<feature type="region of interest" description="Disordered" evidence="2">
    <location>
        <begin position="1"/>
        <end position="28"/>
    </location>
</feature>
<keyword evidence="5" id="KW-1185">Reference proteome</keyword>
<protein>
    <submittedName>
        <fullName evidence="4">Alkane 1-monooxygenase</fullName>
    </submittedName>
</protein>
<evidence type="ECO:0000313" key="4">
    <source>
        <dbReference type="EMBL" id="GIH38879.1"/>
    </source>
</evidence>
<dbReference type="InterPro" id="IPR019949">
    <property type="entry name" value="CmoO-like"/>
</dbReference>
<evidence type="ECO:0000259" key="3">
    <source>
        <dbReference type="Pfam" id="PF00296"/>
    </source>
</evidence>
<feature type="domain" description="Luciferase-like" evidence="3">
    <location>
        <begin position="45"/>
        <end position="329"/>
    </location>
</feature>
<evidence type="ECO:0000256" key="2">
    <source>
        <dbReference type="SAM" id="MobiDB-lite"/>
    </source>
</evidence>
<dbReference type="PANTHER" id="PTHR30137:SF6">
    <property type="entry name" value="LUCIFERASE-LIKE MONOOXYGENASE"/>
    <property type="match status" value="1"/>
</dbReference>
<evidence type="ECO:0000256" key="1">
    <source>
        <dbReference type="ARBA" id="ARBA00007789"/>
    </source>
</evidence>
<dbReference type="PANTHER" id="PTHR30137">
    <property type="entry name" value="LUCIFERASE-LIKE MONOOXYGENASE"/>
    <property type="match status" value="1"/>
</dbReference>
<dbReference type="Pfam" id="PF00296">
    <property type="entry name" value="Bac_luciferase"/>
    <property type="match status" value="1"/>
</dbReference>
<feature type="compositionally biased region" description="Basic and acidic residues" evidence="2">
    <location>
        <begin position="1"/>
        <end position="12"/>
    </location>
</feature>
<comment type="similarity">
    <text evidence="1">To bacterial alkanal monooxygenase alpha and beta chains.</text>
</comment>
<dbReference type="RefSeq" id="WP_204056466.1">
    <property type="nucleotide sequence ID" value="NZ_BAAAGP010000002.1"/>
</dbReference>
<dbReference type="Proteomes" id="UP000603904">
    <property type="component" value="Unassembled WGS sequence"/>
</dbReference>
<dbReference type="SUPFAM" id="SSF51679">
    <property type="entry name" value="Bacterial luciferase-like"/>
    <property type="match status" value="1"/>
</dbReference>
<dbReference type="EMBL" id="BOOC01000005">
    <property type="protein sequence ID" value="GIH38879.1"/>
    <property type="molecule type" value="Genomic_DNA"/>
</dbReference>
<name>A0ABQ4FVQ5_9ACTN</name>
<dbReference type="NCBIfam" id="TIGR03558">
    <property type="entry name" value="oxido_grp_1"/>
    <property type="match status" value="1"/>
</dbReference>
<accession>A0ABQ4FVQ5</accession>
<reference evidence="4 5" key="1">
    <citation type="submission" date="2021-01" db="EMBL/GenBank/DDBJ databases">
        <title>Whole genome shotgun sequence of Microbispora corallina NBRC 16416.</title>
        <authorList>
            <person name="Komaki H."/>
            <person name="Tamura T."/>
        </authorList>
    </citation>
    <scope>NUCLEOTIDE SEQUENCE [LARGE SCALE GENOMIC DNA]</scope>
    <source>
        <strain evidence="4 5">NBRC 16416</strain>
    </source>
</reference>
<comment type="caution">
    <text evidence="4">The sequence shown here is derived from an EMBL/GenBank/DDBJ whole genome shotgun (WGS) entry which is preliminary data.</text>
</comment>
<dbReference type="Gene3D" id="3.20.20.30">
    <property type="entry name" value="Luciferase-like domain"/>
    <property type="match status" value="1"/>
</dbReference>
<organism evidence="4 5">
    <name type="scientific">Microbispora corallina</name>
    <dbReference type="NCBI Taxonomy" id="83302"/>
    <lineage>
        <taxon>Bacteria</taxon>
        <taxon>Bacillati</taxon>
        <taxon>Actinomycetota</taxon>
        <taxon>Actinomycetes</taxon>
        <taxon>Streptosporangiales</taxon>
        <taxon>Streptosporangiaceae</taxon>
        <taxon>Microbispora</taxon>
    </lineage>
</organism>
<gene>
    <name evidence="4" type="ORF">Mco01_18790</name>
</gene>